<organism evidence="2 3">
    <name type="scientific">Pelagerythrobacter marensis</name>
    <dbReference type="NCBI Taxonomy" id="543877"/>
    <lineage>
        <taxon>Bacteria</taxon>
        <taxon>Pseudomonadati</taxon>
        <taxon>Pseudomonadota</taxon>
        <taxon>Alphaproteobacteria</taxon>
        <taxon>Sphingomonadales</taxon>
        <taxon>Erythrobacteraceae</taxon>
        <taxon>Pelagerythrobacter</taxon>
    </lineage>
</organism>
<dbReference type="InterPro" id="IPR036291">
    <property type="entry name" value="NAD(P)-bd_dom_sf"/>
</dbReference>
<dbReference type="STRING" id="543877.AM2010_2492"/>
<accession>A0A0G3XBM1</accession>
<evidence type="ECO:0000259" key="1">
    <source>
        <dbReference type="Pfam" id="PF01370"/>
    </source>
</evidence>
<dbReference type="Gene3D" id="3.40.50.720">
    <property type="entry name" value="NAD(P)-binding Rossmann-like Domain"/>
    <property type="match status" value="1"/>
</dbReference>
<dbReference type="CDD" id="cd08946">
    <property type="entry name" value="SDR_e"/>
    <property type="match status" value="1"/>
</dbReference>
<dbReference type="AlphaFoldDB" id="A0A0G3XBM1"/>
<feature type="domain" description="NAD-dependent epimerase/dehydratase" evidence="1">
    <location>
        <begin position="3"/>
        <end position="176"/>
    </location>
</feature>
<dbReference type="SUPFAM" id="SSF51735">
    <property type="entry name" value="NAD(P)-binding Rossmann-fold domains"/>
    <property type="match status" value="1"/>
</dbReference>
<evidence type="ECO:0000313" key="2">
    <source>
        <dbReference type="EMBL" id="AKM08547.1"/>
    </source>
</evidence>
<reference evidence="2 3" key="1">
    <citation type="submission" date="2015-06" db="EMBL/GenBank/DDBJ databases">
        <authorList>
            <person name="Kim K.M."/>
        </authorList>
    </citation>
    <scope>NUCLEOTIDE SEQUENCE [LARGE SCALE GENOMIC DNA]</scope>
    <source>
        <strain evidence="2 3">KCTC 22370</strain>
    </source>
</reference>
<keyword evidence="3" id="KW-1185">Reference proteome</keyword>
<dbReference type="PATRIC" id="fig|543877.4.peg.2527"/>
<protein>
    <submittedName>
        <fullName evidence="2">Oxidoreductase</fullName>
    </submittedName>
</protein>
<dbReference type="EMBL" id="CP011805">
    <property type="protein sequence ID" value="AKM08547.1"/>
    <property type="molecule type" value="Genomic_DNA"/>
</dbReference>
<dbReference type="InterPro" id="IPR050177">
    <property type="entry name" value="Lipid_A_modif_metabolic_enz"/>
</dbReference>
<evidence type="ECO:0000313" key="3">
    <source>
        <dbReference type="Proteomes" id="UP000037643"/>
    </source>
</evidence>
<dbReference type="Pfam" id="PF01370">
    <property type="entry name" value="Epimerase"/>
    <property type="match status" value="1"/>
</dbReference>
<dbReference type="RefSeq" id="WP_047807358.1">
    <property type="nucleotide sequence ID" value="NZ_CP011805.1"/>
</dbReference>
<name>A0A0G3XBM1_9SPHN</name>
<dbReference type="KEGG" id="amx:AM2010_2492"/>
<sequence>MKVLLTGASGWLGRFLAPRLRAAGHEVVGLDVAPGDETQVVGTVADPALVRGAVNDHGIEAIVHGGALHKPDIARYPKQAFVDVNVTGTLNLLQAAVEAGHDRFVFTSTTSMMVSPRVREGSAGAAFWMDEAFHDGPPRNIYGATKAAAENLCALHAREHGLDVAILRTGRFFPEEDDTHRELSGENMKANEFLHRRLSAADAAGAHVAALERIGGHGCQTFVISAPPPFTRDDAADLMRDAPAVVERCFPGVSDLYAARGWKLPERIGRVYDPAKAERILGFRCATDFGQVVASLRDGRPLPFEHDPAYVPPKELA</sequence>
<dbReference type="PANTHER" id="PTHR43245">
    <property type="entry name" value="BIFUNCTIONAL POLYMYXIN RESISTANCE PROTEIN ARNA"/>
    <property type="match status" value="1"/>
</dbReference>
<dbReference type="PANTHER" id="PTHR43245:SF54">
    <property type="entry name" value="BLL0593 PROTEIN"/>
    <property type="match status" value="1"/>
</dbReference>
<gene>
    <name evidence="2" type="ORF">AM2010_2492</name>
</gene>
<dbReference type="Proteomes" id="UP000037643">
    <property type="component" value="Chromosome"/>
</dbReference>
<dbReference type="InterPro" id="IPR001509">
    <property type="entry name" value="Epimerase_deHydtase"/>
</dbReference>
<proteinExistence type="predicted"/>
<dbReference type="OrthoDB" id="9801056at2"/>